<feature type="chain" id="PRO_5046482758" evidence="1">
    <location>
        <begin position="21"/>
        <end position="170"/>
    </location>
</feature>
<dbReference type="Proteomes" id="UP000732105">
    <property type="component" value="Unassembled WGS sequence"/>
</dbReference>
<proteinExistence type="predicted"/>
<sequence>MKKLLFLSLAMIMFVGSAMANGNHLSEKSTKTTSIAEILENAEKLVGAEVEFSGTVSHVCAHSGRRAFLLDETGKFSIRVEAKGEIKGFNRELSGMDIRVKGTVQEKRLSEEFINEYEQKVKAKQDAEEGGKHCSAEMTNITKMRDWMKENNKNFYSIYFVNGTSYEIVE</sequence>
<dbReference type="EMBL" id="RZNH01000001">
    <property type="protein sequence ID" value="NOU58377.1"/>
    <property type="molecule type" value="Genomic_DNA"/>
</dbReference>
<reference evidence="2 3" key="1">
    <citation type="submission" date="2018-12" db="EMBL/GenBank/DDBJ databases">
        <title>Marinifilum JC070 sp. nov., a marine bacterium isolated from Yongle Blue Hole in the South China Sea.</title>
        <authorList>
            <person name="Fu T."/>
        </authorList>
    </citation>
    <scope>NUCLEOTIDE SEQUENCE [LARGE SCALE GENOMIC DNA]</scope>
    <source>
        <strain evidence="2 3">JC070</strain>
    </source>
</reference>
<name>A0ABX1WQK8_9BACT</name>
<feature type="signal peptide" evidence="1">
    <location>
        <begin position="1"/>
        <end position="20"/>
    </location>
</feature>
<evidence type="ECO:0000313" key="3">
    <source>
        <dbReference type="Proteomes" id="UP000732105"/>
    </source>
</evidence>
<keyword evidence="1" id="KW-0732">Signal</keyword>
<evidence type="ECO:0000313" key="2">
    <source>
        <dbReference type="EMBL" id="NOU58377.1"/>
    </source>
</evidence>
<accession>A0ABX1WQK8</accession>
<dbReference type="RefSeq" id="WP_171593633.1">
    <property type="nucleotide sequence ID" value="NZ_RZNH01000001.1"/>
</dbReference>
<keyword evidence="3" id="KW-1185">Reference proteome</keyword>
<gene>
    <name evidence="2" type="ORF">ELS83_01010</name>
</gene>
<organism evidence="2 3">
    <name type="scientific">Marinifilum caeruleilacunae</name>
    <dbReference type="NCBI Taxonomy" id="2499076"/>
    <lineage>
        <taxon>Bacteria</taxon>
        <taxon>Pseudomonadati</taxon>
        <taxon>Bacteroidota</taxon>
        <taxon>Bacteroidia</taxon>
        <taxon>Marinilabiliales</taxon>
        <taxon>Marinifilaceae</taxon>
    </lineage>
</organism>
<evidence type="ECO:0000256" key="1">
    <source>
        <dbReference type="SAM" id="SignalP"/>
    </source>
</evidence>
<comment type="caution">
    <text evidence="2">The sequence shown here is derived from an EMBL/GenBank/DDBJ whole genome shotgun (WGS) entry which is preliminary data.</text>
</comment>
<protein>
    <submittedName>
        <fullName evidence="2">Uncharacterized protein</fullName>
    </submittedName>
</protein>